<proteinExistence type="predicted"/>
<evidence type="ECO:0000313" key="1">
    <source>
        <dbReference type="EMBL" id="MBX37965.1"/>
    </source>
</evidence>
<dbReference type="AlphaFoldDB" id="A0A2P2N692"/>
<sequence>MFYNTLYANLYETCLNWTLVPEMMQNYAIL</sequence>
<dbReference type="EMBL" id="GGEC01057481">
    <property type="protein sequence ID" value="MBX37965.1"/>
    <property type="molecule type" value="Transcribed_RNA"/>
</dbReference>
<accession>A0A2P2N692</accession>
<protein>
    <submittedName>
        <fullName evidence="1">Uncharacterized protein</fullName>
    </submittedName>
</protein>
<reference evidence="1" key="1">
    <citation type="submission" date="2018-02" db="EMBL/GenBank/DDBJ databases">
        <title>Rhizophora mucronata_Transcriptome.</title>
        <authorList>
            <person name="Meera S.P."/>
            <person name="Sreeshan A."/>
            <person name="Augustine A."/>
        </authorList>
    </citation>
    <scope>NUCLEOTIDE SEQUENCE</scope>
    <source>
        <tissue evidence="1">Leaf</tissue>
    </source>
</reference>
<organism evidence="1">
    <name type="scientific">Rhizophora mucronata</name>
    <name type="common">Asiatic mangrove</name>
    <dbReference type="NCBI Taxonomy" id="61149"/>
    <lineage>
        <taxon>Eukaryota</taxon>
        <taxon>Viridiplantae</taxon>
        <taxon>Streptophyta</taxon>
        <taxon>Embryophyta</taxon>
        <taxon>Tracheophyta</taxon>
        <taxon>Spermatophyta</taxon>
        <taxon>Magnoliopsida</taxon>
        <taxon>eudicotyledons</taxon>
        <taxon>Gunneridae</taxon>
        <taxon>Pentapetalae</taxon>
        <taxon>rosids</taxon>
        <taxon>fabids</taxon>
        <taxon>Malpighiales</taxon>
        <taxon>Rhizophoraceae</taxon>
        <taxon>Rhizophora</taxon>
    </lineage>
</organism>
<name>A0A2P2N692_RHIMU</name>